<keyword evidence="2 6" id="KW-0698">rRNA processing</keyword>
<dbReference type="Gene3D" id="3.40.50.150">
    <property type="entry name" value="Vaccinia Virus protein VP39"/>
    <property type="match status" value="1"/>
</dbReference>
<dbReference type="GO" id="GO:0032259">
    <property type="term" value="P:methylation"/>
    <property type="evidence" value="ECO:0007669"/>
    <property type="project" value="UniProtKB-KW"/>
</dbReference>
<evidence type="ECO:0000256" key="6">
    <source>
        <dbReference type="HAMAP-Rule" id="MF_00074"/>
    </source>
</evidence>
<dbReference type="SUPFAM" id="SSF53335">
    <property type="entry name" value="S-adenosyl-L-methionine-dependent methyltransferases"/>
    <property type="match status" value="1"/>
</dbReference>
<evidence type="ECO:0000256" key="3">
    <source>
        <dbReference type="ARBA" id="ARBA00022603"/>
    </source>
</evidence>
<feature type="binding site" evidence="6">
    <location>
        <position position="142"/>
    </location>
    <ligand>
        <name>S-adenosyl-L-methionine</name>
        <dbReference type="ChEBI" id="CHEBI:59789"/>
    </ligand>
</feature>
<sequence>MTESYRAVLQNAIAQLAVQVTDEQVDQLLAYHAGLIKWNKAYNLTAVRDPMDMVHRHLIDSLSIVPFIPAGRLLDVGTGGGLPGMVIALVRPDVEVTLLDSNGKKIRFLRQMTMELGLKSVATIQTRVESYSAKPYDVITSRAFATLADMVHWSRHLLAPEGVFVAMKGQYPDAELAELPADIVVQAVRQLQVPGADGQRHLVLLGLNAA</sequence>
<protein>
    <recommendedName>
        <fullName evidence="6">Ribosomal RNA small subunit methyltransferase G</fullName>
        <ecNumber evidence="6">2.1.1.170</ecNumber>
    </recommendedName>
    <alternativeName>
        <fullName evidence="6">16S rRNA 7-methylguanosine methyltransferase</fullName>
        <shortName evidence="6">16S rRNA m7G methyltransferase</shortName>
    </alternativeName>
</protein>
<dbReference type="NCBIfam" id="TIGR00138">
    <property type="entry name" value="rsmG_gidB"/>
    <property type="match status" value="1"/>
</dbReference>
<dbReference type="RefSeq" id="WP_380692703.1">
    <property type="nucleotide sequence ID" value="NZ_JBHRYR010000002.1"/>
</dbReference>
<evidence type="ECO:0000313" key="8">
    <source>
        <dbReference type="Proteomes" id="UP001595617"/>
    </source>
</evidence>
<keyword evidence="5 6" id="KW-0949">S-adenosyl-L-methionine</keyword>
<evidence type="ECO:0000313" key="7">
    <source>
        <dbReference type="EMBL" id="MFC3851520.1"/>
    </source>
</evidence>
<feature type="binding site" evidence="6">
    <location>
        <position position="82"/>
    </location>
    <ligand>
        <name>S-adenosyl-L-methionine</name>
        <dbReference type="ChEBI" id="CHEBI:59789"/>
    </ligand>
</feature>
<dbReference type="EMBL" id="JBHRYR010000002">
    <property type="protein sequence ID" value="MFC3851520.1"/>
    <property type="molecule type" value="Genomic_DNA"/>
</dbReference>
<comment type="caution">
    <text evidence="6">Lacks conserved residue(s) required for the propagation of feature annotation.</text>
</comment>
<dbReference type="HAMAP" id="MF_00074">
    <property type="entry name" value="16SrRNA_methyltr_G"/>
    <property type="match status" value="1"/>
</dbReference>
<accession>A0ABV7ZWK1</accession>
<dbReference type="Proteomes" id="UP001595617">
    <property type="component" value="Unassembled WGS sequence"/>
</dbReference>
<keyword evidence="3 6" id="KW-0489">Methyltransferase</keyword>
<dbReference type="PANTHER" id="PTHR31760">
    <property type="entry name" value="S-ADENOSYL-L-METHIONINE-DEPENDENT METHYLTRANSFERASES SUPERFAMILY PROTEIN"/>
    <property type="match status" value="1"/>
</dbReference>
<comment type="subcellular location">
    <subcellularLocation>
        <location evidence="6">Cytoplasm</location>
    </subcellularLocation>
</comment>
<organism evidence="7 8">
    <name type="scientific">Saccharospirillum mangrovi</name>
    <dbReference type="NCBI Taxonomy" id="2161747"/>
    <lineage>
        <taxon>Bacteria</taxon>
        <taxon>Pseudomonadati</taxon>
        <taxon>Pseudomonadota</taxon>
        <taxon>Gammaproteobacteria</taxon>
        <taxon>Oceanospirillales</taxon>
        <taxon>Saccharospirillaceae</taxon>
        <taxon>Saccharospirillum</taxon>
    </lineage>
</organism>
<dbReference type="GO" id="GO:0008168">
    <property type="term" value="F:methyltransferase activity"/>
    <property type="evidence" value="ECO:0007669"/>
    <property type="project" value="UniProtKB-KW"/>
</dbReference>
<keyword evidence="8" id="KW-1185">Reference proteome</keyword>
<evidence type="ECO:0000256" key="5">
    <source>
        <dbReference type="ARBA" id="ARBA00022691"/>
    </source>
</evidence>
<dbReference type="InterPro" id="IPR003682">
    <property type="entry name" value="rRNA_ssu_MeTfrase_G"/>
</dbReference>
<keyword evidence="4 6" id="KW-0808">Transferase</keyword>
<name>A0ABV7ZWK1_9GAMM</name>
<feature type="binding site" evidence="6">
    <location>
        <begin position="128"/>
        <end position="129"/>
    </location>
    <ligand>
        <name>S-adenosyl-L-methionine</name>
        <dbReference type="ChEBI" id="CHEBI:59789"/>
    </ligand>
</feature>
<comment type="caution">
    <text evidence="7">The sequence shown here is derived from an EMBL/GenBank/DDBJ whole genome shotgun (WGS) entry which is preliminary data.</text>
</comment>
<dbReference type="Pfam" id="PF02527">
    <property type="entry name" value="GidB"/>
    <property type="match status" value="1"/>
</dbReference>
<evidence type="ECO:0000256" key="4">
    <source>
        <dbReference type="ARBA" id="ARBA00022679"/>
    </source>
</evidence>
<proteinExistence type="inferred from homology"/>
<dbReference type="InterPro" id="IPR029063">
    <property type="entry name" value="SAM-dependent_MTases_sf"/>
</dbReference>
<comment type="catalytic activity">
    <reaction evidence="6">
        <text>guanosine(527) in 16S rRNA + S-adenosyl-L-methionine = N(7)-methylguanosine(527) in 16S rRNA + S-adenosyl-L-homocysteine</text>
        <dbReference type="Rhea" id="RHEA:42732"/>
        <dbReference type="Rhea" id="RHEA-COMP:10209"/>
        <dbReference type="Rhea" id="RHEA-COMP:10210"/>
        <dbReference type="ChEBI" id="CHEBI:57856"/>
        <dbReference type="ChEBI" id="CHEBI:59789"/>
        <dbReference type="ChEBI" id="CHEBI:74269"/>
        <dbReference type="ChEBI" id="CHEBI:74480"/>
        <dbReference type="EC" id="2.1.1.170"/>
    </reaction>
</comment>
<gene>
    <name evidence="6 7" type="primary">rsmG</name>
    <name evidence="7" type="ORF">ACFOOG_01635</name>
</gene>
<evidence type="ECO:0000256" key="1">
    <source>
        <dbReference type="ARBA" id="ARBA00022490"/>
    </source>
</evidence>
<dbReference type="EC" id="2.1.1.170" evidence="6"/>
<keyword evidence="1 6" id="KW-0963">Cytoplasm</keyword>
<reference evidence="8" key="1">
    <citation type="journal article" date="2019" name="Int. J. Syst. Evol. Microbiol.">
        <title>The Global Catalogue of Microorganisms (GCM) 10K type strain sequencing project: providing services to taxonomists for standard genome sequencing and annotation.</title>
        <authorList>
            <consortium name="The Broad Institute Genomics Platform"/>
            <consortium name="The Broad Institute Genome Sequencing Center for Infectious Disease"/>
            <person name="Wu L."/>
            <person name="Ma J."/>
        </authorList>
    </citation>
    <scope>NUCLEOTIDE SEQUENCE [LARGE SCALE GENOMIC DNA]</scope>
    <source>
        <strain evidence="8">IBRC 10765</strain>
    </source>
</reference>
<dbReference type="PIRSF" id="PIRSF003078">
    <property type="entry name" value="GidB"/>
    <property type="match status" value="1"/>
</dbReference>
<dbReference type="PANTHER" id="PTHR31760:SF0">
    <property type="entry name" value="S-ADENOSYL-L-METHIONINE-DEPENDENT METHYLTRANSFERASES SUPERFAMILY PROTEIN"/>
    <property type="match status" value="1"/>
</dbReference>
<dbReference type="CDD" id="cd02440">
    <property type="entry name" value="AdoMet_MTases"/>
    <property type="match status" value="1"/>
</dbReference>
<evidence type="ECO:0000256" key="2">
    <source>
        <dbReference type="ARBA" id="ARBA00022552"/>
    </source>
</evidence>
<comment type="function">
    <text evidence="6">Specifically methylates the N7 position of guanine in position 527 of 16S rRNA.</text>
</comment>
<comment type="similarity">
    <text evidence="6">Belongs to the methyltransferase superfamily. RNA methyltransferase RsmG family.</text>
</comment>
<feature type="binding site" evidence="6">
    <location>
        <position position="77"/>
    </location>
    <ligand>
        <name>S-adenosyl-L-methionine</name>
        <dbReference type="ChEBI" id="CHEBI:59789"/>
    </ligand>
</feature>